<organism evidence="2">
    <name type="scientific">Spodoptera frugiperda</name>
    <name type="common">Fall armyworm</name>
    <dbReference type="NCBI Taxonomy" id="7108"/>
    <lineage>
        <taxon>Eukaryota</taxon>
        <taxon>Metazoa</taxon>
        <taxon>Ecdysozoa</taxon>
        <taxon>Arthropoda</taxon>
        <taxon>Hexapoda</taxon>
        <taxon>Insecta</taxon>
        <taxon>Pterygota</taxon>
        <taxon>Neoptera</taxon>
        <taxon>Endopterygota</taxon>
        <taxon>Lepidoptera</taxon>
        <taxon>Glossata</taxon>
        <taxon>Ditrysia</taxon>
        <taxon>Noctuoidea</taxon>
        <taxon>Noctuidae</taxon>
        <taxon>Amphipyrinae</taxon>
        <taxon>Spodoptera</taxon>
    </lineage>
</organism>
<protein>
    <submittedName>
        <fullName evidence="2">SFRICE_027306</fullName>
    </submittedName>
</protein>
<reference evidence="2" key="1">
    <citation type="submission" date="2016-07" db="EMBL/GenBank/DDBJ databases">
        <authorList>
            <person name="Bretaudeau A."/>
        </authorList>
    </citation>
    <scope>NUCLEOTIDE SEQUENCE</scope>
    <source>
        <strain evidence="2">Rice</strain>
        <tissue evidence="2">Whole body</tissue>
    </source>
</reference>
<feature type="region of interest" description="Disordered" evidence="1">
    <location>
        <begin position="1"/>
        <end position="26"/>
    </location>
</feature>
<dbReference type="AlphaFoldDB" id="A0A2H1V182"/>
<accession>A0A2H1V182</accession>
<dbReference type="EMBL" id="ODYU01000030">
    <property type="protein sequence ID" value="SOQ34112.1"/>
    <property type="molecule type" value="Genomic_DNA"/>
</dbReference>
<sequence length="149" mass="16303">MLRHEWAGSTGVIPRPHRKPTEVTGGPIPLFPIFSIPDSRTTTLKSNPQKAGNALVTPLVFQVSMGGGDFLPSGDTSTRLPQRHAVYTRRDRQKCSLRHVMPLYNVHPLFTICVLSPILRATTEKHPSNSLPDPGMEPETPCSAVALTT</sequence>
<evidence type="ECO:0000256" key="1">
    <source>
        <dbReference type="SAM" id="MobiDB-lite"/>
    </source>
</evidence>
<gene>
    <name evidence="2" type="ORF">SFRICE_027306</name>
</gene>
<proteinExistence type="predicted"/>
<evidence type="ECO:0000313" key="2">
    <source>
        <dbReference type="EMBL" id="SOQ34112.1"/>
    </source>
</evidence>
<name>A0A2H1V182_SPOFR</name>
<feature type="region of interest" description="Disordered" evidence="1">
    <location>
        <begin position="125"/>
        <end position="149"/>
    </location>
</feature>